<evidence type="ECO:0000259" key="1">
    <source>
        <dbReference type="PROSITE" id="PS50943"/>
    </source>
</evidence>
<protein>
    <submittedName>
        <fullName evidence="2">Helix-turn-helix transcriptional regulator</fullName>
    </submittedName>
</protein>
<dbReference type="Gene3D" id="1.10.260.40">
    <property type="entry name" value="lambda repressor-like DNA-binding domains"/>
    <property type="match status" value="1"/>
</dbReference>
<dbReference type="Gene3D" id="1.25.40.10">
    <property type="entry name" value="Tetratricopeptide repeat domain"/>
    <property type="match status" value="1"/>
</dbReference>
<proteinExistence type="predicted"/>
<feature type="domain" description="HTH cro/C1-type" evidence="1">
    <location>
        <begin position="3"/>
        <end position="57"/>
    </location>
</feature>
<evidence type="ECO:0000313" key="2">
    <source>
        <dbReference type="EMBL" id="MFM9615001.1"/>
    </source>
</evidence>
<organism evidence="2 3">
    <name type="scientific">Streptomyces niveiscabiei</name>
    <dbReference type="NCBI Taxonomy" id="164115"/>
    <lineage>
        <taxon>Bacteria</taxon>
        <taxon>Bacillati</taxon>
        <taxon>Actinomycetota</taxon>
        <taxon>Actinomycetes</taxon>
        <taxon>Kitasatosporales</taxon>
        <taxon>Streptomycetaceae</taxon>
        <taxon>Streptomyces</taxon>
    </lineage>
</organism>
<dbReference type="EMBL" id="JBJVNI010000030">
    <property type="protein sequence ID" value="MFM9615001.1"/>
    <property type="molecule type" value="Genomic_DNA"/>
</dbReference>
<dbReference type="InterPro" id="IPR010982">
    <property type="entry name" value="Lambda_DNA-bd_dom_sf"/>
</dbReference>
<dbReference type="SMART" id="SM00530">
    <property type="entry name" value="HTH_XRE"/>
    <property type="match status" value="1"/>
</dbReference>
<dbReference type="InterPro" id="IPR011990">
    <property type="entry name" value="TPR-like_helical_dom_sf"/>
</dbReference>
<dbReference type="Proteomes" id="UP001631957">
    <property type="component" value="Unassembled WGS sequence"/>
</dbReference>
<name>A0ABW9I5A1_9ACTN</name>
<sequence length="402" mass="43768">MSLAKRRKTQGFTQEGFAHAMGVDRRTAGRWEKGTAKPQPHQRPKMAALLRMDLEDLDALLDTDTAGGPSPSACHSPEDMDEMIRREFLRLMTVSSALVGGLDAPQGDADGFGLMNRHLWQVYQLARAKQSVLPAVRAQLSTMNDALSEGGVPLSPFCVAAADLYQLAGELAFDANRYGDAIACYALAASASREVKAFDLWACALIRSAYVDLSERRYERAAQTLGAARRIALRGDSTLSTRYWAASVQAEAYACLRDVDACKEAIDEAQKVEDLRGLASNGGWLRFDGSRLPEERGARYLQLNRLDLAESALHEALGQKPLAPGASFRRRGAALTDLAVVGARRKDPEQVVQYGREALLLARASGSGYVARRLQDLTADLVAFGRDRRVAELKAEIGALTV</sequence>
<dbReference type="PROSITE" id="PS50943">
    <property type="entry name" value="HTH_CROC1"/>
    <property type="match status" value="1"/>
</dbReference>
<dbReference type="SUPFAM" id="SSF48452">
    <property type="entry name" value="TPR-like"/>
    <property type="match status" value="1"/>
</dbReference>
<reference evidence="2 3" key="1">
    <citation type="submission" date="2024-12" db="EMBL/GenBank/DDBJ databases">
        <title>Forecasting of Potato common scab and diversities of Pathogenic streptomyces spp. in china.</title>
        <authorList>
            <person name="Handique U."/>
            <person name="Wu J."/>
        </authorList>
    </citation>
    <scope>NUCLEOTIDE SEQUENCE [LARGE SCALE GENOMIC DNA]</scope>
    <source>
        <strain evidence="2 3">ZRIMU1530</strain>
    </source>
</reference>
<dbReference type="InterPro" id="IPR001387">
    <property type="entry name" value="Cro/C1-type_HTH"/>
</dbReference>
<comment type="caution">
    <text evidence="2">The sequence shown here is derived from an EMBL/GenBank/DDBJ whole genome shotgun (WGS) entry which is preliminary data.</text>
</comment>
<dbReference type="CDD" id="cd00093">
    <property type="entry name" value="HTH_XRE"/>
    <property type="match status" value="1"/>
</dbReference>
<dbReference type="RefSeq" id="WP_409123772.1">
    <property type="nucleotide sequence ID" value="NZ_JBJVNI010000030.1"/>
</dbReference>
<dbReference type="Pfam" id="PF01381">
    <property type="entry name" value="HTH_3"/>
    <property type="match status" value="1"/>
</dbReference>
<accession>A0ABW9I5A1</accession>
<dbReference type="SUPFAM" id="SSF47413">
    <property type="entry name" value="lambda repressor-like DNA-binding domains"/>
    <property type="match status" value="1"/>
</dbReference>
<keyword evidence="3" id="KW-1185">Reference proteome</keyword>
<evidence type="ECO:0000313" key="3">
    <source>
        <dbReference type="Proteomes" id="UP001631957"/>
    </source>
</evidence>
<gene>
    <name evidence="2" type="ORF">ACKI18_40755</name>
</gene>